<proteinExistence type="predicted"/>
<dbReference type="AlphaFoldDB" id="A0A378XF20"/>
<dbReference type="STRING" id="1122619.GCA_000373745_01830"/>
<keyword evidence="4" id="KW-1185">Reference proteome</keyword>
<dbReference type="RefSeq" id="WP_018575012.1">
    <property type="nucleotide sequence ID" value="NZ_CP065725.1"/>
</dbReference>
<accession>A0A378XF20</accession>
<gene>
    <name evidence="1" type="ORF">I6G29_08135</name>
    <name evidence="2" type="ORF">NCTC11997_01694</name>
</gene>
<dbReference type="Proteomes" id="UP000594903">
    <property type="component" value="Chromosome"/>
</dbReference>
<dbReference type="Pfam" id="PF16695">
    <property type="entry name" value="Tai4"/>
    <property type="match status" value="1"/>
</dbReference>
<evidence type="ECO:0000313" key="2">
    <source>
        <dbReference type="EMBL" id="SUA55033.1"/>
    </source>
</evidence>
<evidence type="ECO:0000313" key="3">
    <source>
        <dbReference type="Proteomes" id="UP000254603"/>
    </source>
</evidence>
<dbReference type="EMBL" id="CP065725">
    <property type="protein sequence ID" value="QPT39155.1"/>
    <property type="molecule type" value="Genomic_DNA"/>
</dbReference>
<evidence type="ECO:0000313" key="4">
    <source>
        <dbReference type="Proteomes" id="UP000594903"/>
    </source>
</evidence>
<sequence>MNCLTRLKDKSICLIFIAVALSLPGYLALAEEVGEVGEVEDQSVTEHDIEAEAELNVPTAPTVPAFSDLQALRDFDHDLVDFTSSPARSYQQTFKDMALSFCLSQAYHRVEEVKDDTLYTAAALHSWSRYEYDEAKDKMTHLVSEYLAKPYRHEPVTDETALENEELEAPSHPPHHLELSLLKCLDLYHGPELEKLAKECVIDPGRSYAEDHSHIP</sequence>
<dbReference type="EMBL" id="UGSB01000001">
    <property type="protein sequence ID" value="SUA55033.1"/>
    <property type="molecule type" value="Genomic_DNA"/>
</dbReference>
<dbReference type="Gene3D" id="1.20.120.1620">
    <property type="match status" value="1"/>
</dbReference>
<dbReference type="InterPro" id="IPR038314">
    <property type="entry name" value="T6SS_sf"/>
</dbReference>
<reference evidence="1 4" key="2">
    <citation type="submission" date="2020-12" db="EMBL/GenBank/DDBJ databases">
        <title>FDA dAtabase for Regulatory Grade micrObial Sequences (FDA-ARGOS): Supporting development and validation of Infectious Disease Dx tests.</title>
        <authorList>
            <person name="Sproer C."/>
            <person name="Gronow S."/>
            <person name="Severitt S."/>
            <person name="Schroder I."/>
            <person name="Tallon L."/>
            <person name="Sadzewicz L."/>
            <person name="Zhao X."/>
            <person name="Boylan J."/>
            <person name="Ott S."/>
            <person name="Bowen H."/>
            <person name="Vavikolanu K."/>
            <person name="Mehta A."/>
            <person name="Aluvathingal J."/>
            <person name="Nadendla S."/>
            <person name="Lowell S."/>
            <person name="Myers T."/>
            <person name="Yan Y."/>
            <person name="Sichtig H."/>
        </authorList>
    </citation>
    <scope>NUCLEOTIDE SEQUENCE [LARGE SCALE GENOMIC DNA]</scope>
    <source>
        <strain evidence="1 4">FDAARGOS_872</strain>
    </source>
</reference>
<dbReference type="OrthoDB" id="6563623at2"/>
<reference evidence="2 3" key="1">
    <citation type="submission" date="2018-06" db="EMBL/GenBank/DDBJ databases">
        <authorList>
            <consortium name="Pathogen Informatics"/>
            <person name="Doyle S."/>
        </authorList>
    </citation>
    <scope>NUCLEOTIDE SEQUENCE [LARGE SCALE GENOMIC DNA]</scope>
    <source>
        <strain evidence="2 3">NCTC11997</strain>
    </source>
</reference>
<evidence type="ECO:0000313" key="1">
    <source>
        <dbReference type="EMBL" id="QPT39155.1"/>
    </source>
</evidence>
<dbReference type="Proteomes" id="UP000254603">
    <property type="component" value="Unassembled WGS sequence"/>
</dbReference>
<dbReference type="InterPro" id="IPR032032">
    <property type="entry name" value="Tai4"/>
</dbReference>
<name>A0A378XF20_9BURK</name>
<protein>
    <submittedName>
        <fullName evidence="2">Uncharacterized protein</fullName>
    </submittedName>
</protein>
<organism evidence="2 3">
    <name type="scientific">Oligella ureolytica</name>
    <dbReference type="NCBI Taxonomy" id="90244"/>
    <lineage>
        <taxon>Bacteria</taxon>
        <taxon>Pseudomonadati</taxon>
        <taxon>Pseudomonadota</taxon>
        <taxon>Betaproteobacteria</taxon>
        <taxon>Burkholderiales</taxon>
        <taxon>Alcaligenaceae</taxon>
        <taxon>Oligella</taxon>
    </lineage>
</organism>